<reference evidence="1" key="1">
    <citation type="submission" date="2023-10" db="EMBL/GenBank/DDBJ databases">
        <authorList>
            <person name="Rodriguez Cubillos JULIANA M."/>
            <person name="De Vega J."/>
        </authorList>
    </citation>
    <scope>NUCLEOTIDE SEQUENCE</scope>
</reference>
<dbReference type="EMBL" id="CASHSV030000716">
    <property type="protein sequence ID" value="CAJ2675680.1"/>
    <property type="molecule type" value="Genomic_DNA"/>
</dbReference>
<proteinExistence type="predicted"/>
<sequence length="412" mass="46002">MDQGFNNVIIESDSTIAIDLVEHDISPLHLYAPLIKNIRQFQNMDWTIVFHHTFREDNECADWLAKKGATSDVSLHIWYSCPPQLSNVLIAYASAMSLTLLPDLSIDEIHHQWMIKYDRTYANSSEMERRKAIFKENLEFIEKRNKMNSAAGKNYTLGLNDFSDITTDEMISCSGIMNIPNELVSSKTMFFFDDIPESIDWRERGAVTSVKRQGRCGCCWAFATMATIEGLWKIKMGELISLSAQHLIDCDKGSNGCHGGYITSAFKFEKLHANGVPSEADYPFKGVQQACRNDFRPSAGFDGYKFVPHDDEQQLLQAVAKQPVAAQIAYGPELSGYKGGIYSGSCGPVLNHAVTIVGYGVSVDGQKYWIIKNSWGEFWGESGYLKLIRGTGSPGGHCSITADYSIYPTLTL</sequence>
<organism evidence="1 2">
    <name type="scientific">Trifolium pratense</name>
    <name type="common">Red clover</name>
    <dbReference type="NCBI Taxonomy" id="57577"/>
    <lineage>
        <taxon>Eukaryota</taxon>
        <taxon>Viridiplantae</taxon>
        <taxon>Streptophyta</taxon>
        <taxon>Embryophyta</taxon>
        <taxon>Tracheophyta</taxon>
        <taxon>Spermatophyta</taxon>
        <taxon>Magnoliopsida</taxon>
        <taxon>eudicotyledons</taxon>
        <taxon>Gunneridae</taxon>
        <taxon>Pentapetalae</taxon>
        <taxon>rosids</taxon>
        <taxon>fabids</taxon>
        <taxon>Fabales</taxon>
        <taxon>Fabaceae</taxon>
        <taxon>Papilionoideae</taxon>
        <taxon>50 kb inversion clade</taxon>
        <taxon>NPAAA clade</taxon>
        <taxon>Hologalegina</taxon>
        <taxon>IRL clade</taxon>
        <taxon>Trifolieae</taxon>
        <taxon>Trifolium</taxon>
    </lineage>
</organism>
<accession>A0ACB0M4W8</accession>
<name>A0ACB0M4W8_TRIPR</name>
<evidence type="ECO:0000313" key="1">
    <source>
        <dbReference type="EMBL" id="CAJ2675680.1"/>
    </source>
</evidence>
<evidence type="ECO:0000313" key="2">
    <source>
        <dbReference type="Proteomes" id="UP001177021"/>
    </source>
</evidence>
<keyword evidence="2" id="KW-1185">Reference proteome</keyword>
<dbReference type="Proteomes" id="UP001177021">
    <property type="component" value="Unassembled WGS sequence"/>
</dbReference>
<protein>
    <submittedName>
        <fullName evidence="1">Uncharacterized protein</fullName>
    </submittedName>
</protein>
<comment type="caution">
    <text evidence="1">The sequence shown here is derived from an EMBL/GenBank/DDBJ whole genome shotgun (WGS) entry which is preliminary data.</text>
</comment>
<gene>
    <name evidence="1" type="ORF">MILVUS5_LOCUS38643</name>
</gene>